<dbReference type="InterPro" id="IPR013762">
    <property type="entry name" value="Integrase-like_cat_sf"/>
</dbReference>
<reference evidence="6" key="1">
    <citation type="submission" date="2023-04" db="EMBL/GenBank/DDBJ databases">
        <title>APH(3)-Id, a novel chromosomal aminoglycoside phosphotransferase, identified from an environmental isolate of Kluyvera intermedia DW18.</title>
        <authorList>
            <person name="Sha Y."/>
        </authorList>
    </citation>
    <scope>NUCLEOTIDE SEQUENCE</scope>
    <source>
        <strain evidence="6">DW18</strain>
    </source>
</reference>
<dbReference type="Gene3D" id="1.10.443.10">
    <property type="entry name" value="Intergrase catalytic core"/>
    <property type="match status" value="1"/>
</dbReference>
<dbReference type="GO" id="GO:0003677">
    <property type="term" value="F:DNA binding"/>
    <property type="evidence" value="ECO:0007669"/>
    <property type="project" value="UniProtKB-KW"/>
</dbReference>
<comment type="similarity">
    <text evidence="1">Belongs to the 'phage' integrase family.</text>
</comment>
<evidence type="ECO:0000256" key="4">
    <source>
        <dbReference type="ARBA" id="ARBA00023172"/>
    </source>
</evidence>
<feature type="domain" description="Tyr recombinase" evidence="5">
    <location>
        <begin position="188"/>
        <end position="375"/>
    </location>
</feature>
<evidence type="ECO:0000256" key="2">
    <source>
        <dbReference type="ARBA" id="ARBA00022908"/>
    </source>
</evidence>
<evidence type="ECO:0000256" key="3">
    <source>
        <dbReference type="ARBA" id="ARBA00023125"/>
    </source>
</evidence>
<dbReference type="Gene3D" id="3.30.160.60">
    <property type="entry name" value="Classic Zinc Finger"/>
    <property type="match status" value="1"/>
</dbReference>
<dbReference type="PROSITE" id="PS51898">
    <property type="entry name" value="TYR_RECOMBINASE"/>
    <property type="match status" value="1"/>
</dbReference>
<dbReference type="RefSeq" id="WP_280555738.1">
    <property type="nucleotide sequence ID" value="NZ_CP123488.1"/>
</dbReference>
<gene>
    <name evidence="6" type="ORF">QBD33_13410</name>
</gene>
<accession>A0AA95FXM4</accession>
<dbReference type="InterPro" id="IPR002104">
    <property type="entry name" value="Integrase_catalytic"/>
</dbReference>
<dbReference type="GO" id="GO:0006310">
    <property type="term" value="P:DNA recombination"/>
    <property type="evidence" value="ECO:0007669"/>
    <property type="project" value="UniProtKB-KW"/>
</dbReference>
<keyword evidence="3 6" id="KW-0238">DNA-binding</keyword>
<name>A0AA95FXM4_KLUIN</name>
<keyword evidence="4" id="KW-0233">DNA recombination</keyword>
<protein>
    <submittedName>
        <fullName evidence="6">Phage integrase Arm DNA-binding domain-containing protein</fullName>
    </submittedName>
</protein>
<dbReference type="InterPro" id="IPR010998">
    <property type="entry name" value="Integrase_recombinase_N"/>
</dbReference>
<evidence type="ECO:0000256" key="1">
    <source>
        <dbReference type="ARBA" id="ARBA00008857"/>
    </source>
</evidence>
<dbReference type="EMBL" id="CP123488">
    <property type="protein sequence ID" value="WGL54667.1"/>
    <property type="molecule type" value="Genomic_DNA"/>
</dbReference>
<dbReference type="Gene3D" id="1.10.150.130">
    <property type="match status" value="1"/>
</dbReference>
<evidence type="ECO:0000259" key="5">
    <source>
        <dbReference type="PROSITE" id="PS51898"/>
    </source>
</evidence>
<sequence>MGRPRKYNVTIPGLSPYMDSRTNKVYWRYKHPVTGKFHGLGSDETLAKELATEANSRLAEQQMRHTLKIKDELIKSLGGSSSVSDFVVRYKAIQDERYERGEIKLNTLKQKQSPLKVLEQHLGMRPLDQVSVKDIVGILDDYREQEHNRMGQIFRKVAIDVFKEAQQLGEVPAGFNPAESAKKPHVKITRQRLDLDEWTLIYKAAEKENYYLQKGMLLAIVTGQRISDLCKMKFTDISGDYLLVEQEKTGAKIALPLKLKCEKVGYSIGDVVAMCRDSVLSPYMLHHHSAKGKAVRGGKVKPTTLTTAFRKARDSVDRDWTKNGTAPTFHEQRSLAERLYREQGVNTQILMGHASQAMTDRYNDSRGKEWRKLVIL</sequence>
<dbReference type="InterPro" id="IPR011010">
    <property type="entry name" value="DNA_brk_join_enz"/>
</dbReference>
<dbReference type="InterPro" id="IPR015094">
    <property type="entry name" value="Integrase_lambda-typ_DNA-bd_N"/>
</dbReference>
<dbReference type="AlphaFoldDB" id="A0AA95FXM4"/>
<evidence type="ECO:0000313" key="6">
    <source>
        <dbReference type="EMBL" id="WGL54667.1"/>
    </source>
</evidence>
<dbReference type="Proteomes" id="UP001177527">
    <property type="component" value="Chromosome"/>
</dbReference>
<dbReference type="Pfam" id="PF00589">
    <property type="entry name" value="Phage_integrase"/>
    <property type="match status" value="1"/>
</dbReference>
<evidence type="ECO:0000313" key="7">
    <source>
        <dbReference type="Proteomes" id="UP001177527"/>
    </source>
</evidence>
<organism evidence="6 7">
    <name type="scientific">Kluyvera intermedia</name>
    <name type="common">Enterobacter intermedius</name>
    <dbReference type="NCBI Taxonomy" id="61648"/>
    <lineage>
        <taxon>Bacteria</taxon>
        <taxon>Pseudomonadati</taxon>
        <taxon>Pseudomonadota</taxon>
        <taxon>Gammaproteobacteria</taxon>
        <taxon>Enterobacterales</taxon>
        <taxon>Enterobacteriaceae</taxon>
        <taxon>Kluyvera</taxon>
    </lineage>
</organism>
<proteinExistence type="inferred from homology"/>
<keyword evidence="2" id="KW-0229">DNA integration</keyword>
<dbReference type="Pfam" id="PF09003">
    <property type="entry name" value="Arm-DNA-bind_1"/>
    <property type="match status" value="1"/>
</dbReference>
<dbReference type="GO" id="GO:0008907">
    <property type="term" value="F:integrase activity"/>
    <property type="evidence" value="ECO:0007669"/>
    <property type="project" value="InterPro"/>
</dbReference>
<dbReference type="SUPFAM" id="SSF56349">
    <property type="entry name" value="DNA breaking-rejoining enzymes"/>
    <property type="match status" value="1"/>
</dbReference>